<keyword evidence="2" id="KW-1185">Reference proteome</keyword>
<dbReference type="Proteomes" id="UP001732700">
    <property type="component" value="Chromosome 5A"/>
</dbReference>
<proteinExistence type="predicted"/>
<protein>
    <submittedName>
        <fullName evidence="1">Uncharacterized protein</fullName>
    </submittedName>
</protein>
<evidence type="ECO:0000313" key="2">
    <source>
        <dbReference type="Proteomes" id="UP001732700"/>
    </source>
</evidence>
<accession>A0ACD5XN27</accession>
<dbReference type="EnsemblPlants" id="AVESA.00010b.r2.5AG0821780.1">
    <property type="protein sequence ID" value="AVESA.00010b.r2.5AG0821780.1.CDS"/>
    <property type="gene ID" value="AVESA.00010b.r2.5AG0821780"/>
</dbReference>
<sequence length="303" mass="32857">MGRAPCCDKGSVKKGPWSPEEDRKLKEYIHSHGTGGNWIALPNKAGLRRCGKSCRLRWLNYLRPNIKHGGFSDEEDRLICGLFAAIGSRWSVIAMQLPGRTDNDIKNHWNTKLKKKLIAAAGLAAPSSASLPAHTPPPLPAAVHHPCFSLEQPNHHGTSSSGIHVSGSTSLCSVDNGGLYLDLFSNDDNNNIIRNNGTAVSTENFRFGGLQLQQQREDDTTHGDYHHLFPAEAADTGYNYNVLTSDEGLLLDHHLRQYYGESNDHEPLMISRSGGGTGTGSSFFYGDGGVPVGATATQGTRLL</sequence>
<reference evidence="1" key="1">
    <citation type="submission" date="2021-05" db="EMBL/GenBank/DDBJ databases">
        <authorList>
            <person name="Scholz U."/>
            <person name="Mascher M."/>
            <person name="Fiebig A."/>
        </authorList>
    </citation>
    <scope>NUCLEOTIDE SEQUENCE [LARGE SCALE GENOMIC DNA]</scope>
</reference>
<name>A0ACD5XN27_AVESA</name>
<reference evidence="1" key="2">
    <citation type="submission" date="2025-09" db="UniProtKB">
        <authorList>
            <consortium name="EnsemblPlants"/>
        </authorList>
    </citation>
    <scope>IDENTIFICATION</scope>
</reference>
<organism evidence="1 2">
    <name type="scientific">Avena sativa</name>
    <name type="common">Oat</name>
    <dbReference type="NCBI Taxonomy" id="4498"/>
    <lineage>
        <taxon>Eukaryota</taxon>
        <taxon>Viridiplantae</taxon>
        <taxon>Streptophyta</taxon>
        <taxon>Embryophyta</taxon>
        <taxon>Tracheophyta</taxon>
        <taxon>Spermatophyta</taxon>
        <taxon>Magnoliopsida</taxon>
        <taxon>Liliopsida</taxon>
        <taxon>Poales</taxon>
        <taxon>Poaceae</taxon>
        <taxon>BOP clade</taxon>
        <taxon>Pooideae</taxon>
        <taxon>Poodae</taxon>
        <taxon>Poeae</taxon>
        <taxon>Poeae Chloroplast Group 1 (Aveneae type)</taxon>
        <taxon>Aveninae</taxon>
        <taxon>Avena</taxon>
    </lineage>
</organism>
<evidence type="ECO:0000313" key="1">
    <source>
        <dbReference type="EnsemblPlants" id="AVESA.00010b.r2.5AG0821780.1.CDS"/>
    </source>
</evidence>